<comment type="subcellular location">
    <subcellularLocation>
        <location evidence="1">Cell membrane</location>
        <topology evidence="1">Multi-pass membrane protein</topology>
    </subcellularLocation>
</comment>
<protein>
    <recommendedName>
        <fullName evidence="9">Major facilitator superfamily (MFS) profile domain-containing protein</fullName>
    </recommendedName>
</protein>
<accession>A0A9N9SZQ9</accession>
<name>A0A9N9SZQ9_DIABA</name>
<feature type="transmembrane region" description="Helical" evidence="8">
    <location>
        <begin position="1505"/>
        <end position="1529"/>
    </location>
</feature>
<dbReference type="PANTHER" id="PTHR48021">
    <property type="match status" value="1"/>
</dbReference>
<dbReference type="Gene3D" id="1.20.1250.20">
    <property type="entry name" value="MFS general substrate transporter like domains"/>
    <property type="match status" value="4"/>
</dbReference>
<feature type="transmembrane region" description="Helical" evidence="8">
    <location>
        <begin position="1293"/>
        <end position="1313"/>
    </location>
</feature>
<feature type="transmembrane region" description="Helical" evidence="8">
    <location>
        <begin position="1444"/>
        <end position="1464"/>
    </location>
</feature>
<proteinExistence type="predicted"/>
<feature type="transmembrane region" description="Helical" evidence="8">
    <location>
        <begin position="777"/>
        <end position="797"/>
    </location>
</feature>
<feature type="transmembrane region" description="Helical" evidence="8">
    <location>
        <begin position="938"/>
        <end position="957"/>
    </location>
</feature>
<feature type="transmembrane region" description="Helical" evidence="8">
    <location>
        <begin position="65"/>
        <end position="82"/>
    </location>
</feature>
<feature type="transmembrane region" description="Helical" evidence="8">
    <location>
        <begin position="1062"/>
        <end position="1082"/>
    </location>
</feature>
<feature type="transmembrane region" description="Helical" evidence="8">
    <location>
        <begin position="1258"/>
        <end position="1281"/>
    </location>
</feature>
<feature type="transmembrane region" description="Helical" evidence="8">
    <location>
        <begin position="443"/>
        <end position="462"/>
    </location>
</feature>
<dbReference type="InterPro" id="IPR005828">
    <property type="entry name" value="MFS_sugar_transport-like"/>
</dbReference>
<keyword evidence="4" id="KW-0762">Sugar transport</keyword>
<feature type="domain" description="Major facilitator superfamily (MFS) profile" evidence="9">
    <location>
        <begin position="392"/>
        <end position="844"/>
    </location>
</feature>
<dbReference type="GO" id="GO:0005886">
    <property type="term" value="C:plasma membrane"/>
    <property type="evidence" value="ECO:0007669"/>
    <property type="project" value="UniProtKB-SubCell"/>
</dbReference>
<dbReference type="SUPFAM" id="SSF103473">
    <property type="entry name" value="MFS general substrate transporter"/>
    <property type="match status" value="4"/>
</dbReference>
<feature type="transmembrane region" description="Helical" evidence="8">
    <location>
        <begin position="33"/>
        <end position="53"/>
    </location>
</feature>
<keyword evidence="2" id="KW-0813">Transport</keyword>
<evidence type="ECO:0000259" key="9">
    <source>
        <dbReference type="PROSITE" id="PS50850"/>
    </source>
</evidence>
<feature type="transmembrane region" description="Helical" evidence="8">
    <location>
        <begin position="474"/>
        <end position="491"/>
    </location>
</feature>
<feature type="transmembrane region" description="Helical" evidence="8">
    <location>
        <begin position="1024"/>
        <end position="1050"/>
    </location>
</feature>
<feature type="transmembrane region" description="Helical" evidence="8">
    <location>
        <begin position="1471"/>
        <end position="1493"/>
    </location>
</feature>
<feature type="transmembrane region" description="Helical" evidence="8">
    <location>
        <begin position="1541"/>
        <end position="1561"/>
    </location>
</feature>
<feature type="transmembrane region" description="Helical" evidence="8">
    <location>
        <begin position="1199"/>
        <end position="1222"/>
    </location>
</feature>
<feature type="transmembrane region" description="Helical" evidence="8">
    <location>
        <begin position="1406"/>
        <end position="1432"/>
    </location>
</feature>
<dbReference type="Proteomes" id="UP001153709">
    <property type="component" value="Chromosome 5"/>
</dbReference>
<feature type="transmembrane region" description="Helical" evidence="8">
    <location>
        <begin position="1089"/>
        <end position="1111"/>
    </location>
</feature>
<dbReference type="Pfam" id="PF00083">
    <property type="entry name" value="Sugar_tr"/>
    <property type="match status" value="4"/>
</dbReference>
<feature type="transmembrane region" description="Helical" evidence="8">
    <location>
        <begin position="853"/>
        <end position="871"/>
    </location>
</feature>
<feature type="transmembrane region" description="Helical" evidence="8">
    <location>
        <begin position="146"/>
        <end position="169"/>
    </location>
</feature>
<feature type="transmembrane region" description="Helical" evidence="8">
    <location>
        <begin position="558"/>
        <end position="578"/>
    </location>
</feature>
<feature type="transmembrane region" description="Helical" evidence="8">
    <location>
        <begin position="707"/>
        <end position="729"/>
    </location>
</feature>
<dbReference type="InterPro" id="IPR020846">
    <property type="entry name" value="MFS_dom"/>
</dbReference>
<feature type="transmembrane region" description="Helical" evidence="8">
    <location>
        <begin position="817"/>
        <end position="841"/>
    </location>
</feature>
<keyword evidence="3" id="KW-1003">Cell membrane</keyword>
<gene>
    <name evidence="10" type="ORF">DIABBA_LOCUS8627</name>
</gene>
<feature type="transmembrane region" description="Helical" evidence="8">
    <location>
        <begin position="301"/>
        <end position="323"/>
    </location>
</feature>
<feature type="transmembrane region" description="Helical" evidence="8">
    <location>
        <begin position="1159"/>
        <end position="1179"/>
    </location>
</feature>
<evidence type="ECO:0000256" key="6">
    <source>
        <dbReference type="ARBA" id="ARBA00022989"/>
    </source>
</evidence>
<feature type="transmembrane region" description="Helical" evidence="8">
    <location>
        <begin position="88"/>
        <end position="110"/>
    </location>
</feature>
<keyword evidence="7 8" id="KW-0472">Membrane</keyword>
<feature type="transmembrane region" description="Helical" evidence="8">
    <location>
        <begin position="532"/>
        <end position="552"/>
    </location>
</feature>
<feature type="transmembrane region" description="Helical" evidence="8">
    <location>
        <begin position="911"/>
        <end position="932"/>
    </location>
</feature>
<feature type="transmembrane region" description="Helical" evidence="8">
    <location>
        <begin position="236"/>
        <end position="262"/>
    </location>
</feature>
<feature type="transmembrane region" description="Helical" evidence="8">
    <location>
        <begin position="497"/>
        <end position="520"/>
    </location>
</feature>
<evidence type="ECO:0000256" key="3">
    <source>
        <dbReference type="ARBA" id="ARBA00022475"/>
    </source>
</evidence>
<dbReference type="InterPro" id="IPR050549">
    <property type="entry name" value="MFS_Trehalose_Transporter"/>
</dbReference>
<dbReference type="InterPro" id="IPR036259">
    <property type="entry name" value="MFS_trans_sf"/>
</dbReference>
<sequence>MGSCLFWASPVLPKLLSNDTNVNPFGKPISTMEVSIIATCQYLGNGIGFLTMAKVSNWIGRKRTMRYSGLSLVCMLFILAFARSVYVYIIPLIIVGFNLSGIYVSVSVYNIEISDVSNRSKIGSILGIAAPTGIFLGYVVGAYTSIQVYTLLIGIPALIHLILEPLVIVESPVYLASKGKDADALSSLKLLRSTKTNEEVIKEYAQIEKTANCVQSTGIRPSLLDMFKTKASRRALFLSLLLCIGQQTCGSTILLVFSGLIFNIAESVVSPDTIGIIIGSTQLVVYIIVGYLYNRWGSRKLMLISCSVCSFCMLFSSMYFYMIKMKSPLTENLGWLPILLTVLFITGYGVGYGFLPISLCNELFSTDLRSLGFATSMLGETVFVLIIRFSYPFLAENIGDYFANLLLITLGSCLSWVAPVLPKLLSNDTNINPFGKPISTMEISIIAACQFVGTGVGFIIMAKVSNWVGRKRTMRYSGLSLVCMLFVLAFARSVYVYIIPLIIVGFNLSGIYISVSVYNIEISEISNRTKIGSILGMATPTGIFITYIIGAYTSIKLYTLIIAIPAVIHLILEPFVIVESPIYLASKGKDDEALSALKLLRNTKRNEEITIEYAQIKNIVQDSRNQPSFLDMFKSRASRKALFLSLLLCVGQQTCGIATLLTFSGLIFNYANSAVSTDTIGIIIGGTQLMVYFVVGYLYNRFGARKLILFSSSFCSFCMLLSSMLFYLIKIQSSLTENLGWLPILLTVLFILGYGVGYGFIPISLCNELFTTDLRSLGFATTNLLLITLGSCLAWATPVLPKLLSNDKNINPFGKPITTMEVSIIAAGPFVGTGLGFIMMAKVSNWIGRKRTMRYSALSLIIMLTIIAHAKCVNVCIIPLVILGVNLSGIYISVSVYSIEISEISNRSKIGSILGMGMPIGGFIAYLVGAYTSFKVNTLLIAIPAVIHLILEPLVIVESPVFLASKGKYAEALTTLKLLRCTKTNEEIMAEYTRMKNTAEVTKNNKNQPSLCDMFKTKASRKAFFLSLLICVGQQTCGLSTITTFSGLVFNYANSALSTSTIQIIIGSTQLMIYLIVGFLYNRFGARKLMLVSSLFCSLCMLFSSIIFYLIKVQSPLIKNLGWLPILLAVLFRTGYGIGYGFVPISLCNELFTNDLRSLGYATTNLLLITLGSALAWAAPVLPKLLSNDININPFGKPISTMDVSIIAACPFIGTGVGFIMMAKISNWIGRKRTMRYSALCLVGMLVVLAFAKSICIYIISLVVVGANLSGIFVSVSAYNIEISDISNRTKIGSVLGTPIPIGMFLTYIIGAYTSVKVYTLLISIPAIIHLILEPFIIVESPVYLALKGKDAEALSTLKLLRSFKTDDEVMLEYAQMKQSAEDIQNTKHEPSLIDLFETKASRKALYLSLLLCIGQQTSGITALLTFSGLIFNYAKATLSADTIGIIMGSTQLMFYFVAGFLYNKFGAKNLMLFSTLFCSLCMFCNSIIFYLINIQSSSTENLGWLPILLAVLFLMGYGIGYGFVPISLCNELFTSNLRSLGFATGMVGESVCVFIVRFTYPILSQNFGEHSAMFLYFVTGLFNFFVFLFLLPNTKDKSFQEIQVELSK</sequence>
<reference evidence="10" key="1">
    <citation type="submission" date="2022-01" db="EMBL/GenBank/DDBJ databases">
        <authorList>
            <person name="King R."/>
        </authorList>
    </citation>
    <scope>NUCLEOTIDE SEQUENCE</scope>
</reference>
<evidence type="ECO:0000256" key="7">
    <source>
        <dbReference type="ARBA" id="ARBA00023136"/>
    </source>
</evidence>
<dbReference type="EMBL" id="OU898280">
    <property type="protein sequence ID" value="CAG9835434.1"/>
    <property type="molecule type" value="Genomic_DNA"/>
</dbReference>
<feature type="transmembrane region" description="Helical" evidence="8">
    <location>
        <begin position="1573"/>
        <end position="1592"/>
    </location>
</feature>
<evidence type="ECO:0000256" key="8">
    <source>
        <dbReference type="SAM" id="Phobius"/>
    </source>
</evidence>
<dbReference type="PROSITE" id="PS50850">
    <property type="entry name" value="MFS"/>
    <property type="match status" value="2"/>
</dbReference>
<feature type="domain" description="Major facilitator superfamily (MFS) profile" evidence="9">
    <location>
        <begin position="1158"/>
        <end position="1596"/>
    </location>
</feature>
<dbReference type="PANTHER" id="PTHR48021:SF46">
    <property type="entry name" value="MAJOR FACILITATOR SUPERFAMILY (MFS) PROFILE DOMAIN-CONTAINING PROTEIN"/>
    <property type="match status" value="1"/>
</dbReference>
<feature type="transmembrane region" description="Helical" evidence="8">
    <location>
        <begin position="122"/>
        <end position="140"/>
    </location>
</feature>
<feature type="transmembrane region" description="Helical" evidence="8">
    <location>
        <begin position="680"/>
        <end position="700"/>
    </location>
</feature>
<evidence type="ECO:0000256" key="5">
    <source>
        <dbReference type="ARBA" id="ARBA00022692"/>
    </source>
</evidence>
<feature type="transmembrane region" description="Helical" evidence="8">
    <location>
        <begin position="1123"/>
        <end position="1147"/>
    </location>
</feature>
<feature type="transmembrane region" description="Helical" evidence="8">
    <location>
        <begin position="1234"/>
        <end position="1252"/>
    </location>
</feature>
<evidence type="ECO:0000256" key="2">
    <source>
        <dbReference type="ARBA" id="ARBA00022448"/>
    </source>
</evidence>
<evidence type="ECO:0000313" key="11">
    <source>
        <dbReference type="Proteomes" id="UP001153709"/>
    </source>
</evidence>
<feature type="transmembrane region" description="Helical" evidence="8">
    <location>
        <begin position="1319"/>
        <end position="1339"/>
    </location>
</feature>
<feature type="transmembrane region" description="Helical" evidence="8">
    <location>
        <begin position="741"/>
        <end position="765"/>
    </location>
</feature>
<dbReference type="FunFam" id="1.20.1250.20:FF:000218">
    <property type="entry name" value="facilitated trehalose transporter Tret1"/>
    <property type="match status" value="1"/>
</dbReference>
<keyword evidence="6 8" id="KW-1133">Transmembrane helix</keyword>
<keyword evidence="11" id="KW-1185">Reference proteome</keyword>
<evidence type="ECO:0000256" key="1">
    <source>
        <dbReference type="ARBA" id="ARBA00004651"/>
    </source>
</evidence>
<evidence type="ECO:0000313" key="10">
    <source>
        <dbReference type="EMBL" id="CAG9835434.1"/>
    </source>
</evidence>
<feature type="transmembrane region" description="Helical" evidence="8">
    <location>
        <begin position="642"/>
        <end position="668"/>
    </location>
</feature>
<organism evidence="10 11">
    <name type="scientific">Diabrotica balteata</name>
    <name type="common">Banded cucumber beetle</name>
    <dbReference type="NCBI Taxonomy" id="107213"/>
    <lineage>
        <taxon>Eukaryota</taxon>
        <taxon>Metazoa</taxon>
        <taxon>Ecdysozoa</taxon>
        <taxon>Arthropoda</taxon>
        <taxon>Hexapoda</taxon>
        <taxon>Insecta</taxon>
        <taxon>Pterygota</taxon>
        <taxon>Neoptera</taxon>
        <taxon>Endopterygota</taxon>
        <taxon>Coleoptera</taxon>
        <taxon>Polyphaga</taxon>
        <taxon>Cucujiformia</taxon>
        <taxon>Chrysomeloidea</taxon>
        <taxon>Chrysomelidae</taxon>
        <taxon>Galerucinae</taxon>
        <taxon>Diabroticina</taxon>
        <taxon>Diabroticites</taxon>
        <taxon>Diabrotica</taxon>
    </lineage>
</organism>
<feature type="transmembrane region" description="Helical" evidence="8">
    <location>
        <begin position="335"/>
        <end position="359"/>
    </location>
</feature>
<feature type="transmembrane region" description="Helical" evidence="8">
    <location>
        <begin position="877"/>
        <end position="899"/>
    </location>
</feature>
<feature type="transmembrane region" description="Helical" evidence="8">
    <location>
        <begin position="274"/>
        <end position="294"/>
    </location>
</feature>
<dbReference type="GO" id="GO:0022857">
    <property type="term" value="F:transmembrane transporter activity"/>
    <property type="evidence" value="ECO:0007669"/>
    <property type="project" value="InterPro"/>
</dbReference>
<keyword evidence="5 8" id="KW-0812">Transmembrane</keyword>
<evidence type="ECO:0000256" key="4">
    <source>
        <dbReference type="ARBA" id="ARBA00022597"/>
    </source>
</evidence>
<dbReference type="OrthoDB" id="6612291at2759"/>